<feature type="non-terminal residue" evidence="1">
    <location>
        <position position="217"/>
    </location>
</feature>
<feature type="non-terminal residue" evidence="1">
    <location>
        <position position="1"/>
    </location>
</feature>
<organism evidence="1 2">
    <name type="scientific">Scutellospora calospora</name>
    <dbReference type="NCBI Taxonomy" id="85575"/>
    <lineage>
        <taxon>Eukaryota</taxon>
        <taxon>Fungi</taxon>
        <taxon>Fungi incertae sedis</taxon>
        <taxon>Mucoromycota</taxon>
        <taxon>Glomeromycotina</taxon>
        <taxon>Glomeromycetes</taxon>
        <taxon>Diversisporales</taxon>
        <taxon>Gigasporaceae</taxon>
        <taxon>Scutellospora</taxon>
    </lineage>
</organism>
<reference evidence="1" key="1">
    <citation type="submission" date="2021-06" db="EMBL/GenBank/DDBJ databases">
        <authorList>
            <person name="Kallberg Y."/>
            <person name="Tangrot J."/>
            <person name="Rosling A."/>
        </authorList>
    </citation>
    <scope>NUCLEOTIDE SEQUENCE</scope>
    <source>
        <strain evidence="1">AU212A</strain>
    </source>
</reference>
<dbReference type="Proteomes" id="UP000789860">
    <property type="component" value="Unassembled WGS sequence"/>
</dbReference>
<protein>
    <submittedName>
        <fullName evidence="1">9591_t:CDS:1</fullName>
    </submittedName>
</protein>
<sequence>EIGKSRMDDEKIHLNKRINLLEKQDLKLSKERITIIKNLFKVGETLASLLTRKIINEDIIREIEKTSPKSTSDLVKNDKRKSIKDKSNSKNIKDASNKSNIASISGLPCNIVCDPEDIIEDGKPKTFDSILLDSISSIFFSDASFIDNYGSFNSEVEEKYNEDLKGEEIKYAKNIYTDKNVVTKSLIMVNRFGQTISNELPKAPKLRLHGYFCQADM</sequence>
<comment type="caution">
    <text evidence="1">The sequence shown here is derived from an EMBL/GenBank/DDBJ whole genome shotgun (WGS) entry which is preliminary data.</text>
</comment>
<gene>
    <name evidence="1" type="ORF">SCALOS_LOCUS10440</name>
</gene>
<keyword evidence="2" id="KW-1185">Reference proteome</keyword>
<evidence type="ECO:0000313" key="2">
    <source>
        <dbReference type="Proteomes" id="UP000789860"/>
    </source>
</evidence>
<evidence type="ECO:0000313" key="1">
    <source>
        <dbReference type="EMBL" id="CAG8699330.1"/>
    </source>
</evidence>
<proteinExistence type="predicted"/>
<accession>A0ACA9P9J7</accession>
<dbReference type="EMBL" id="CAJVPM010038857">
    <property type="protein sequence ID" value="CAG8699330.1"/>
    <property type="molecule type" value="Genomic_DNA"/>
</dbReference>
<name>A0ACA9P9J7_9GLOM</name>